<evidence type="ECO:0000256" key="8">
    <source>
        <dbReference type="ARBA" id="ARBA00023136"/>
    </source>
</evidence>
<reference evidence="13" key="1">
    <citation type="submission" date="2006-04" db="EMBL/GenBank/DDBJ databases">
        <authorList>
            <person name="Seshadri R."/>
            <person name="Federici B.A."/>
        </authorList>
    </citation>
    <scope>NUCLEOTIDE SEQUENCE [LARGE SCALE GENOMIC DNA]</scope>
</reference>
<keyword evidence="8 11" id="KW-0472">Membrane</keyword>
<evidence type="ECO:0000256" key="2">
    <source>
        <dbReference type="ARBA" id="ARBA00021549"/>
    </source>
</evidence>
<dbReference type="STRING" id="59196.RICGR_1450"/>
<comment type="caution">
    <text evidence="13">The sequence shown here is derived from an EMBL/GenBank/DDBJ whole genome shotgun (WGS) entry which is preliminary data.</text>
</comment>
<dbReference type="Pfam" id="PF12019">
    <property type="entry name" value="GspH"/>
    <property type="match status" value="1"/>
</dbReference>
<dbReference type="OrthoDB" id="2313614at2"/>
<keyword evidence="6 11" id="KW-0812">Transmembrane</keyword>
<keyword evidence="5" id="KW-0997">Cell inner membrane</keyword>
<evidence type="ECO:0000256" key="1">
    <source>
        <dbReference type="ARBA" id="ARBA00004377"/>
    </source>
</evidence>
<evidence type="ECO:0000256" key="4">
    <source>
        <dbReference type="ARBA" id="ARBA00022481"/>
    </source>
</evidence>
<dbReference type="RefSeq" id="WP_006034781.1">
    <property type="nucleotide sequence ID" value="NZ_AAQJ02000001.1"/>
</dbReference>
<keyword evidence="7 11" id="KW-1133">Transmembrane helix</keyword>
<proteinExistence type="inferred from homology"/>
<evidence type="ECO:0000256" key="7">
    <source>
        <dbReference type="ARBA" id="ARBA00022989"/>
    </source>
</evidence>
<keyword evidence="14" id="KW-1185">Reference proteome</keyword>
<keyword evidence="3" id="KW-1003">Cell membrane</keyword>
<dbReference type="InterPro" id="IPR022346">
    <property type="entry name" value="T2SS_GspH"/>
</dbReference>
<name>A8PQ89_9COXI</name>
<evidence type="ECO:0000256" key="11">
    <source>
        <dbReference type="SAM" id="Phobius"/>
    </source>
</evidence>
<dbReference type="InterPro" id="IPR012902">
    <property type="entry name" value="N_methyl_site"/>
</dbReference>
<dbReference type="SUPFAM" id="SSF54523">
    <property type="entry name" value="Pili subunits"/>
    <property type="match status" value="1"/>
</dbReference>
<dbReference type="EMBL" id="AAQJ02000001">
    <property type="protein sequence ID" value="EDP45793.1"/>
    <property type="molecule type" value="Genomic_DNA"/>
</dbReference>
<accession>A8PQ89</accession>
<evidence type="ECO:0000256" key="5">
    <source>
        <dbReference type="ARBA" id="ARBA00022519"/>
    </source>
</evidence>
<dbReference type="GO" id="GO:0015627">
    <property type="term" value="C:type II protein secretion system complex"/>
    <property type="evidence" value="ECO:0007669"/>
    <property type="project" value="InterPro"/>
</dbReference>
<dbReference type="AlphaFoldDB" id="A8PQ89"/>
<evidence type="ECO:0000313" key="13">
    <source>
        <dbReference type="EMBL" id="EDP45793.1"/>
    </source>
</evidence>
<evidence type="ECO:0000256" key="6">
    <source>
        <dbReference type="ARBA" id="ARBA00022692"/>
    </source>
</evidence>
<evidence type="ECO:0000313" key="14">
    <source>
        <dbReference type="Proteomes" id="UP000054075"/>
    </source>
</evidence>
<comment type="similarity">
    <text evidence="9">Belongs to the GSP H family.</text>
</comment>
<feature type="transmembrane region" description="Helical" evidence="11">
    <location>
        <begin position="34"/>
        <end position="63"/>
    </location>
</feature>
<evidence type="ECO:0000256" key="9">
    <source>
        <dbReference type="ARBA" id="ARBA00025772"/>
    </source>
</evidence>
<comment type="subcellular location">
    <subcellularLocation>
        <location evidence="1">Cell inner membrane</location>
        <topology evidence="1">Single-pass membrane protein</topology>
    </subcellularLocation>
</comment>
<reference evidence="13" key="2">
    <citation type="submission" date="2007-10" db="EMBL/GenBank/DDBJ databases">
        <authorList>
            <person name="Myers G.S."/>
        </authorList>
    </citation>
    <scope>NUCLEOTIDE SEQUENCE [LARGE SCALE GENOMIC DNA]</scope>
</reference>
<dbReference type="NCBIfam" id="TIGR02532">
    <property type="entry name" value="IV_pilin_GFxxxE"/>
    <property type="match status" value="1"/>
</dbReference>
<dbReference type="GO" id="GO:0015628">
    <property type="term" value="P:protein secretion by the type II secretion system"/>
    <property type="evidence" value="ECO:0007669"/>
    <property type="project" value="InterPro"/>
</dbReference>
<evidence type="ECO:0000256" key="3">
    <source>
        <dbReference type="ARBA" id="ARBA00022475"/>
    </source>
</evidence>
<dbReference type="eggNOG" id="COG4970">
    <property type="taxonomic scope" value="Bacteria"/>
</dbReference>
<sequence>MRKKTTRWGSDRTSGISRGDKNYLSQWGFSFIEILFTLVISSILLGLAFPIFNSLIVGLRLFILTERMNSTLDYAQNEAIRRQNVITLCKSKDGQTCSGTWREGWIVFVNHSTTSFQNKELLHVYPALSGNEFLEWHGFRSDDYLQLYPDGSMSQNGSFIVCIHSLSKKMVWLIQISQTGRKRIDKENAQERDCN</sequence>
<dbReference type="Gene3D" id="3.55.40.10">
    <property type="entry name" value="minor pseudopilin epsh domain"/>
    <property type="match status" value="1"/>
</dbReference>
<feature type="domain" description="General secretion pathway GspH" evidence="12">
    <location>
        <begin position="65"/>
        <end position="180"/>
    </location>
</feature>
<dbReference type="Proteomes" id="UP000054075">
    <property type="component" value="Unassembled WGS sequence"/>
</dbReference>
<keyword evidence="4" id="KW-0488">Methylation</keyword>
<evidence type="ECO:0000256" key="10">
    <source>
        <dbReference type="ARBA" id="ARBA00030775"/>
    </source>
</evidence>
<organism evidence="13 14">
    <name type="scientific">Rickettsiella grylli</name>
    <dbReference type="NCBI Taxonomy" id="59196"/>
    <lineage>
        <taxon>Bacteria</taxon>
        <taxon>Pseudomonadati</taxon>
        <taxon>Pseudomonadota</taxon>
        <taxon>Gammaproteobacteria</taxon>
        <taxon>Legionellales</taxon>
        <taxon>Coxiellaceae</taxon>
        <taxon>Rickettsiella</taxon>
    </lineage>
</organism>
<dbReference type="GO" id="GO:0005886">
    <property type="term" value="C:plasma membrane"/>
    <property type="evidence" value="ECO:0007669"/>
    <property type="project" value="UniProtKB-SubCell"/>
</dbReference>
<evidence type="ECO:0000259" key="12">
    <source>
        <dbReference type="Pfam" id="PF12019"/>
    </source>
</evidence>
<gene>
    <name evidence="13" type="ORF">RICGR_1450</name>
</gene>
<protein>
    <recommendedName>
        <fullName evidence="2">Type II secretion system protein H</fullName>
    </recommendedName>
    <alternativeName>
        <fullName evidence="10">General secretion pathway protein H</fullName>
    </alternativeName>
</protein>
<dbReference type="InterPro" id="IPR045584">
    <property type="entry name" value="Pilin-like"/>
</dbReference>